<evidence type="ECO:0000256" key="7">
    <source>
        <dbReference type="ARBA" id="ARBA00022967"/>
    </source>
</evidence>
<evidence type="ECO:0000313" key="10">
    <source>
        <dbReference type="EMBL" id="NLR29777.1"/>
    </source>
</evidence>
<evidence type="ECO:0000256" key="5">
    <source>
        <dbReference type="ARBA" id="ARBA00022741"/>
    </source>
</evidence>
<gene>
    <name evidence="10" type="ORF">HEQ44_06225</name>
</gene>
<protein>
    <submittedName>
        <fullName evidence="10">ABC transporter ATP-binding protein</fullName>
    </submittedName>
</protein>
<dbReference type="InterPro" id="IPR003439">
    <property type="entry name" value="ABC_transporter-like_ATP-bd"/>
</dbReference>
<evidence type="ECO:0000256" key="3">
    <source>
        <dbReference type="ARBA" id="ARBA00022448"/>
    </source>
</evidence>
<dbReference type="InterPro" id="IPR015856">
    <property type="entry name" value="ABC_transpr_CbiO/EcfA_su"/>
</dbReference>
<comment type="caution">
    <text evidence="10">The sequence shown here is derived from an EMBL/GenBank/DDBJ whole genome shotgun (WGS) entry which is preliminary data.</text>
</comment>
<dbReference type="Pfam" id="PF00005">
    <property type="entry name" value="ABC_tran"/>
    <property type="match status" value="1"/>
</dbReference>
<proteinExistence type="inferred from homology"/>
<dbReference type="PANTHER" id="PTHR43553">
    <property type="entry name" value="HEAVY METAL TRANSPORTER"/>
    <property type="match status" value="1"/>
</dbReference>
<keyword evidence="8" id="KW-0472">Membrane</keyword>
<accession>A0ABX1L728</accession>
<dbReference type="Proteomes" id="UP000707477">
    <property type="component" value="Unassembled WGS sequence"/>
</dbReference>
<dbReference type="RefSeq" id="WP_168850269.1">
    <property type="nucleotide sequence ID" value="NZ_JAAVSD010000014.1"/>
</dbReference>
<dbReference type="PROSITE" id="PS50893">
    <property type="entry name" value="ABC_TRANSPORTER_2"/>
    <property type="match status" value="1"/>
</dbReference>
<dbReference type="EMBL" id="JAAVSD010000014">
    <property type="protein sequence ID" value="NLR29777.1"/>
    <property type="molecule type" value="Genomic_DNA"/>
</dbReference>
<name>A0ABX1L728_9LACO</name>
<sequence>MTTPLIQLTDIAYRYPLTSKNTVSGLNFKLNRGQVLGVVGVNGSGKTTLCHIIRGFIPSFFQGTLHGEVLINGQSVNQYDDTELSQLIGYIFQNPFTQISGVKETVREEIGYGLENLGKPSSEINRRVDEVISLLNLQPIEYKNPFALSGGQKQLVAIAAILAIDPDIFIFDEPTSQLDPAGTNKVFAIIAQLKEQNKTVIIVEHKLDLMMEYVDQLLVLNRDGTQAMFGQPRRILAHVDPDMEMALPTATQIFRQLQPKYQLANQETVPVTERDIVTTIQKLKRGGDV</sequence>
<comment type="subcellular location">
    <subcellularLocation>
        <location evidence="1">Cell membrane</location>
        <topology evidence="1">Peripheral membrane protein</topology>
    </subcellularLocation>
</comment>
<dbReference type="SMART" id="SM00382">
    <property type="entry name" value="AAA"/>
    <property type="match status" value="1"/>
</dbReference>
<dbReference type="GO" id="GO:0005524">
    <property type="term" value="F:ATP binding"/>
    <property type="evidence" value="ECO:0007669"/>
    <property type="project" value="UniProtKB-KW"/>
</dbReference>
<dbReference type="Gene3D" id="3.40.50.300">
    <property type="entry name" value="P-loop containing nucleotide triphosphate hydrolases"/>
    <property type="match status" value="1"/>
</dbReference>
<keyword evidence="4" id="KW-1003">Cell membrane</keyword>
<dbReference type="SUPFAM" id="SSF52540">
    <property type="entry name" value="P-loop containing nucleoside triphosphate hydrolases"/>
    <property type="match status" value="1"/>
</dbReference>
<evidence type="ECO:0000313" key="11">
    <source>
        <dbReference type="Proteomes" id="UP000707477"/>
    </source>
</evidence>
<dbReference type="CDD" id="cd03225">
    <property type="entry name" value="ABC_cobalt_CbiO_domain1"/>
    <property type="match status" value="1"/>
</dbReference>
<keyword evidence="5" id="KW-0547">Nucleotide-binding</keyword>
<reference evidence="10 11" key="1">
    <citation type="submission" date="2020-03" db="EMBL/GenBank/DDBJ databases">
        <authorList>
            <person name="Zhang Z."/>
            <person name="Guo Z."/>
            <person name="Hou Q."/>
            <person name="Shen X."/>
        </authorList>
    </citation>
    <scope>NUCLEOTIDE SEQUENCE [LARGE SCALE GENOMIC DNA]</scope>
    <source>
        <strain evidence="10 11">HBUAS51329</strain>
    </source>
</reference>
<dbReference type="InterPro" id="IPR050095">
    <property type="entry name" value="ECF_ABC_transporter_ATP-bd"/>
</dbReference>
<keyword evidence="3" id="KW-0813">Transport</keyword>
<evidence type="ECO:0000256" key="4">
    <source>
        <dbReference type="ARBA" id="ARBA00022475"/>
    </source>
</evidence>
<evidence type="ECO:0000259" key="9">
    <source>
        <dbReference type="PROSITE" id="PS50893"/>
    </source>
</evidence>
<organism evidence="10 11">
    <name type="scientific">Levilactobacillus tujiorum</name>
    <dbReference type="NCBI Taxonomy" id="2912243"/>
    <lineage>
        <taxon>Bacteria</taxon>
        <taxon>Bacillati</taxon>
        <taxon>Bacillota</taxon>
        <taxon>Bacilli</taxon>
        <taxon>Lactobacillales</taxon>
        <taxon>Lactobacillaceae</taxon>
        <taxon>Levilactobacillus</taxon>
    </lineage>
</organism>
<dbReference type="InterPro" id="IPR027417">
    <property type="entry name" value="P-loop_NTPase"/>
</dbReference>
<evidence type="ECO:0000256" key="8">
    <source>
        <dbReference type="ARBA" id="ARBA00023136"/>
    </source>
</evidence>
<keyword evidence="11" id="KW-1185">Reference proteome</keyword>
<dbReference type="InterPro" id="IPR003593">
    <property type="entry name" value="AAA+_ATPase"/>
</dbReference>
<keyword evidence="6 10" id="KW-0067">ATP-binding</keyword>
<keyword evidence="7" id="KW-1278">Translocase</keyword>
<evidence type="ECO:0000256" key="6">
    <source>
        <dbReference type="ARBA" id="ARBA00022840"/>
    </source>
</evidence>
<feature type="domain" description="ABC transporter" evidence="9">
    <location>
        <begin position="6"/>
        <end position="247"/>
    </location>
</feature>
<comment type="similarity">
    <text evidence="2">Belongs to the ABC transporter superfamily.</text>
</comment>
<evidence type="ECO:0000256" key="2">
    <source>
        <dbReference type="ARBA" id="ARBA00005417"/>
    </source>
</evidence>
<evidence type="ECO:0000256" key="1">
    <source>
        <dbReference type="ARBA" id="ARBA00004202"/>
    </source>
</evidence>
<dbReference type="InterPro" id="IPR017871">
    <property type="entry name" value="ABC_transporter-like_CS"/>
</dbReference>
<dbReference type="PANTHER" id="PTHR43553:SF24">
    <property type="entry name" value="ENERGY-COUPLING FACTOR TRANSPORTER ATP-BINDING PROTEIN ECFA1"/>
    <property type="match status" value="1"/>
</dbReference>
<dbReference type="PROSITE" id="PS00211">
    <property type="entry name" value="ABC_TRANSPORTER_1"/>
    <property type="match status" value="1"/>
</dbReference>